<dbReference type="AlphaFoldDB" id="J4I0P4"/>
<name>J4I0P4_9APHY</name>
<proteinExistence type="predicted"/>
<dbReference type="Pfam" id="PF03992">
    <property type="entry name" value="ABM"/>
    <property type="match status" value="1"/>
</dbReference>
<evidence type="ECO:0000313" key="3">
    <source>
        <dbReference type="Proteomes" id="UP000006352"/>
    </source>
</evidence>
<dbReference type="SUPFAM" id="SSF54909">
    <property type="entry name" value="Dimeric alpha+beta barrel"/>
    <property type="match status" value="1"/>
</dbReference>
<dbReference type="Proteomes" id="UP000006352">
    <property type="component" value="Unassembled WGS sequence"/>
</dbReference>
<feature type="domain" description="ABM" evidence="1">
    <location>
        <begin position="12"/>
        <end position="99"/>
    </location>
</feature>
<accession>J4I0P4</accession>
<dbReference type="HOGENOM" id="CLU_131496_10_1_1"/>
<organism evidence="2 3">
    <name type="scientific">Fibroporia radiculosa</name>
    <dbReference type="NCBI Taxonomy" id="599839"/>
    <lineage>
        <taxon>Eukaryota</taxon>
        <taxon>Fungi</taxon>
        <taxon>Dikarya</taxon>
        <taxon>Basidiomycota</taxon>
        <taxon>Agaricomycotina</taxon>
        <taxon>Agaricomycetes</taxon>
        <taxon>Polyporales</taxon>
        <taxon>Fibroporiaceae</taxon>
        <taxon>Fibroporia</taxon>
    </lineage>
</organism>
<reference evidence="2 3" key="1">
    <citation type="journal article" date="2012" name="Appl. Environ. Microbiol.">
        <title>Short-read sequencing for genomic analysis of the brown rot fungus Fibroporia radiculosa.</title>
        <authorList>
            <person name="Tang J.D."/>
            <person name="Perkins A.D."/>
            <person name="Sonstegard T.S."/>
            <person name="Schroeder S.G."/>
            <person name="Burgess S.C."/>
            <person name="Diehl S.V."/>
        </authorList>
    </citation>
    <scope>NUCLEOTIDE SEQUENCE [LARGE SCALE GENOMIC DNA]</scope>
    <source>
        <strain evidence="2 3">TFFH 294</strain>
    </source>
</reference>
<dbReference type="RefSeq" id="XP_012184515.1">
    <property type="nucleotide sequence ID" value="XM_012329125.1"/>
</dbReference>
<keyword evidence="3" id="KW-1185">Reference proteome</keyword>
<dbReference type="InParanoid" id="J4I0P4"/>
<dbReference type="STRING" id="599839.J4I0P4"/>
<dbReference type="InterPro" id="IPR007138">
    <property type="entry name" value="ABM_dom"/>
</dbReference>
<dbReference type="InterPro" id="IPR011008">
    <property type="entry name" value="Dimeric_a/b-barrel"/>
</dbReference>
<evidence type="ECO:0000313" key="2">
    <source>
        <dbReference type="EMBL" id="CCM05232.1"/>
    </source>
</evidence>
<dbReference type="OrthoDB" id="10011777at2759"/>
<sequence>MSSSYKDIKGEIVLFAEIYGKPEKMTELIEWADKLKSAVDANEPGTLEYSWARFEDRLFVWERYVDAEALDKHNQSDTFKAFIAVSGDFLVKPPVITYYKNLHSKD</sequence>
<gene>
    <name evidence="2" type="ORF">FIBRA_07442</name>
</gene>
<dbReference type="Gene3D" id="3.30.70.100">
    <property type="match status" value="1"/>
</dbReference>
<protein>
    <recommendedName>
        <fullName evidence="1">ABM domain-containing protein</fullName>
    </recommendedName>
</protein>
<dbReference type="PANTHER" id="PTHR40624">
    <property type="entry name" value="BIOSYNTHESIS MONOOXYGENASE, PUTATIVE (AFU_ORTHOLOGUE AFUA_1G12025)-RELATED"/>
    <property type="match status" value="1"/>
</dbReference>
<dbReference type="PROSITE" id="PS51725">
    <property type="entry name" value="ABM"/>
    <property type="match status" value="1"/>
</dbReference>
<dbReference type="GeneID" id="24100143"/>
<dbReference type="PANTHER" id="PTHR40624:SF1">
    <property type="entry name" value="BIOSYNTHESIS MONOOXYGENASE, PUTATIVE (AFU_ORTHOLOGUE AFUA_1G12025)-RELATED"/>
    <property type="match status" value="1"/>
</dbReference>
<dbReference type="EMBL" id="HE797183">
    <property type="protein sequence ID" value="CCM05232.1"/>
    <property type="molecule type" value="Genomic_DNA"/>
</dbReference>
<evidence type="ECO:0000259" key="1">
    <source>
        <dbReference type="PROSITE" id="PS51725"/>
    </source>
</evidence>